<keyword evidence="1" id="KW-0472">Membrane</keyword>
<dbReference type="PANTHER" id="PTHR35307">
    <property type="entry name" value="PROTEIN, PUTATIVE-RELATED"/>
    <property type="match status" value="1"/>
</dbReference>
<feature type="transmembrane region" description="Helical" evidence="1">
    <location>
        <begin position="329"/>
        <end position="349"/>
    </location>
</feature>
<keyword evidence="1" id="KW-0812">Transmembrane</keyword>
<accession>A0AAP0JRS0</accession>
<feature type="transmembrane region" description="Helical" evidence="1">
    <location>
        <begin position="254"/>
        <end position="276"/>
    </location>
</feature>
<sequence length="689" mass="77611">MGTSKGGCVDANFDGANYSSAIPVIGLYISGATLVCLLLMIFRGRKIWLPCRFFSLNSVTLTLLSDNTKLSVDLTTTMPSVQDQLSKLTSTTLIYICMGFFLPSLGTNSGSECFSNVAALSILVVTILSNVCIQLHTGVIILFRVQHIVILFFMMALLMMFWFYAFDSYNKKQSAFDYMKWNFANGKKSRLHRLKASYLYSYDANPQFMVCKNAVSTSACMICARCSCILFASLASEKLGFCEKLSDYKWSMNIIVVSQIITIAVGTLATTIRFFTMLNLDGETSRPRILKVRAIDADTVMDAYHLIQRTGIDFWIDIARVFTMSCVKLVQLSLMATFLVFFGCISLLYDIYQSKETDSKAINEVKNFVCVGEDPKDWTLTEGLMDMKRWLESVKQTKTSSNHHLFQLLSKTTPSISQEGFIMSLLKNRYERSNYHEISSLSILLLVRVATVSTPFSLSGSMLESLNEVFEIIHFVDRKTNPSNPVNKMRSTLAKAMWAGQDLNVLLPKISKKSTNNEASKLRSEVDQAIEIIGGLKQALPPHAKLVSNELAIIANFIIKHRVYRSIEELYKFLEQIFVDMLNEFLIQLPNAICRSIVESNPEDFEERIKFALDAILKIEKLEGLVQWSFPSGTTINRLITDELPQVPRRQDMPLQISTKASDTPQLMIDSGNQISDSMAAHEEIIEIV</sequence>
<gene>
    <name evidence="2" type="ORF">Sjap_009255</name>
</gene>
<dbReference type="EMBL" id="JBBNAE010000003">
    <property type="protein sequence ID" value="KAK9138661.1"/>
    <property type="molecule type" value="Genomic_DNA"/>
</dbReference>
<dbReference type="Proteomes" id="UP001417504">
    <property type="component" value="Unassembled WGS sequence"/>
</dbReference>
<feature type="transmembrane region" description="Helical" evidence="1">
    <location>
        <begin position="20"/>
        <end position="40"/>
    </location>
</feature>
<feature type="transmembrane region" description="Helical" evidence="1">
    <location>
        <begin position="117"/>
        <end position="142"/>
    </location>
</feature>
<reference evidence="2 3" key="1">
    <citation type="submission" date="2024-01" db="EMBL/GenBank/DDBJ databases">
        <title>Genome assemblies of Stephania.</title>
        <authorList>
            <person name="Yang L."/>
        </authorList>
    </citation>
    <scope>NUCLEOTIDE SEQUENCE [LARGE SCALE GENOMIC DNA]</scope>
    <source>
        <strain evidence="2">QJT</strain>
        <tissue evidence="2">Leaf</tissue>
    </source>
</reference>
<feature type="transmembrane region" description="Helical" evidence="1">
    <location>
        <begin position="85"/>
        <end position="105"/>
    </location>
</feature>
<evidence type="ECO:0000313" key="3">
    <source>
        <dbReference type="Proteomes" id="UP001417504"/>
    </source>
</evidence>
<dbReference type="PANTHER" id="PTHR35307:SF6">
    <property type="entry name" value="TRANSMEMBRANE PROTEIN"/>
    <property type="match status" value="1"/>
</dbReference>
<name>A0AAP0JRS0_9MAGN</name>
<keyword evidence="3" id="KW-1185">Reference proteome</keyword>
<keyword evidence="1" id="KW-1133">Transmembrane helix</keyword>
<feature type="transmembrane region" description="Helical" evidence="1">
    <location>
        <begin position="148"/>
        <end position="166"/>
    </location>
</feature>
<protein>
    <submittedName>
        <fullName evidence="2">Uncharacterized protein</fullName>
    </submittedName>
</protein>
<dbReference type="AlphaFoldDB" id="A0AAP0JRS0"/>
<organism evidence="2 3">
    <name type="scientific">Stephania japonica</name>
    <dbReference type="NCBI Taxonomy" id="461633"/>
    <lineage>
        <taxon>Eukaryota</taxon>
        <taxon>Viridiplantae</taxon>
        <taxon>Streptophyta</taxon>
        <taxon>Embryophyta</taxon>
        <taxon>Tracheophyta</taxon>
        <taxon>Spermatophyta</taxon>
        <taxon>Magnoliopsida</taxon>
        <taxon>Ranunculales</taxon>
        <taxon>Menispermaceae</taxon>
        <taxon>Menispermoideae</taxon>
        <taxon>Cissampelideae</taxon>
        <taxon>Stephania</taxon>
    </lineage>
</organism>
<proteinExistence type="predicted"/>
<comment type="caution">
    <text evidence="2">The sequence shown here is derived from an EMBL/GenBank/DDBJ whole genome shotgun (WGS) entry which is preliminary data.</text>
</comment>
<evidence type="ECO:0000256" key="1">
    <source>
        <dbReference type="SAM" id="Phobius"/>
    </source>
</evidence>
<evidence type="ECO:0000313" key="2">
    <source>
        <dbReference type="EMBL" id="KAK9138661.1"/>
    </source>
</evidence>